<keyword evidence="3" id="KW-1185">Reference proteome</keyword>
<accession>A0A820GD09</accession>
<reference evidence="2" key="1">
    <citation type="submission" date="2021-02" db="EMBL/GenBank/DDBJ databases">
        <authorList>
            <person name="Nowell W R."/>
        </authorList>
    </citation>
    <scope>NUCLEOTIDE SEQUENCE</scope>
</reference>
<protein>
    <recommendedName>
        <fullName evidence="1">Ubiquitin-like domain-containing protein</fullName>
    </recommendedName>
</protein>
<organism evidence="2 3">
    <name type="scientific">Rotaria socialis</name>
    <dbReference type="NCBI Taxonomy" id="392032"/>
    <lineage>
        <taxon>Eukaryota</taxon>
        <taxon>Metazoa</taxon>
        <taxon>Spiralia</taxon>
        <taxon>Gnathifera</taxon>
        <taxon>Rotifera</taxon>
        <taxon>Eurotatoria</taxon>
        <taxon>Bdelloidea</taxon>
        <taxon>Philodinida</taxon>
        <taxon>Philodinidae</taxon>
        <taxon>Rotaria</taxon>
    </lineage>
</organism>
<evidence type="ECO:0000259" key="1">
    <source>
        <dbReference type="PROSITE" id="PS50053"/>
    </source>
</evidence>
<dbReference type="Proteomes" id="UP000663873">
    <property type="component" value="Unassembled WGS sequence"/>
</dbReference>
<proteinExistence type="predicted"/>
<feature type="domain" description="Ubiquitin-like" evidence="1">
    <location>
        <begin position="30"/>
        <end position="84"/>
    </location>
</feature>
<comment type="caution">
    <text evidence="2">The sequence shown here is derived from an EMBL/GenBank/DDBJ whole genome shotgun (WGS) entry which is preliminary data.</text>
</comment>
<dbReference type="CDD" id="cd17039">
    <property type="entry name" value="Ubl_ubiquitin_like"/>
    <property type="match status" value="1"/>
</dbReference>
<feature type="non-terminal residue" evidence="2">
    <location>
        <position position="1"/>
    </location>
</feature>
<dbReference type="AlphaFoldDB" id="A0A820GD09"/>
<gene>
    <name evidence="2" type="ORF">UJA718_LOCUS11028</name>
</gene>
<dbReference type="PROSITE" id="PS50053">
    <property type="entry name" value="UBIQUITIN_2"/>
    <property type="match status" value="1"/>
</dbReference>
<name>A0A820GD09_9BILA</name>
<dbReference type="InterPro" id="IPR000626">
    <property type="entry name" value="Ubiquitin-like_dom"/>
</dbReference>
<dbReference type="Pfam" id="PF00240">
    <property type="entry name" value="ubiquitin"/>
    <property type="match status" value="1"/>
</dbReference>
<dbReference type="InterPro" id="IPR029071">
    <property type="entry name" value="Ubiquitin-like_domsf"/>
</dbReference>
<dbReference type="EMBL" id="CAJOBP010001326">
    <property type="protein sequence ID" value="CAF4274942.1"/>
    <property type="molecule type" value="Genomic_DNA"/>
</dbReference>
<dbReference type="Gene3D" id="3.10.20.90">
    <property type="entry name" value="Phosphatidylinositol 3-kinase Catalytic Subunit, Chain A, domain 1"/>
    <property type="match status" value="1"/>
</dbReference>
<evidence type="ECO:0000313" key="3">
    <source>
        <dbReference type="Proteomes" id="UP000663873"/>
    </source>
</evidence>
<sequence>VLQQTENIELLQTISGDYNDTRAFSNRSPFQLFIQLPSAKTILLTIDPTDTIITLKQRIAERVGVPAEHQCLTKMRKILKEQVSSFLGYRLLIN</sequence>
<evidence type="ECO:0000313" key="2">
    <source>
        <dbReference type="EMBL" id="CAF4274942.1"/>
    </source>
</evidence>
<dbReference type="SUPFAM" id="SSF54236">
    <property type="entry name" value="Ubiquitin-like"/>
    <property type="match status" value="1"/>
</dbReference>